<evidence type="ECO:0000313" key="3">
    <source>
        <dbReference type="Proteomes" id="UP001141253"/>
    </source>
</evidence>
<comment type="caution">
    <text evidence="2">The sequence shown here is derived from an EMBL/GenBank/DDBJ whole genome shotgun (WGS) entry which is preliminary data.</text>
</comment>
<proteinExistence type="predicted"/>
<name>A0ABQ9AY67_9ROSI</name>
<dbReference type="PANTHER" id="PTHR36143">
    <property type="entry name" value="OS08G0177500 PROTEIN"/>
    <property type="match status" value="1"/>
</dbReference>
<feature type="transmembrane region" description="Helical" evidence="1">
    <location>
        <begin position="19"/>
        <end position="37"/>
    </location>
</feature>
<reference evidence="2" key="1">
    <citation type="submission" date="2022-10" db="EMBL/GenBank/DDBJ databases">
        <authorList>
            <person name="Hyden B.L."/>
            <person name="Feng K."/>
            <person name="Yates T."/>
            <person name="Jawdy S."/>
            <person name="Smart L.B."/>
            <person name="Muchero W."/>
        </authorList>
    </citation>
    <scope>NUCLEOTIDE SEQUENCE</scope>
    <source>
        <tissue evidence="2">Shoot tip</tissue>
    </source>
</reference>
<accession>A0ABQ9AY67</accession>
<evidence type="ECO:0000256" key="1">
    <source>
        <dbReference type="SAM" id="Phobius"/>
    </source>
</evidence>
<dbReference type="Proteomes" id="UP001141253">
    <property type="component" value="Chromosome 13"/>
</dbReference>
<reference evidence="2" key="2">
    <citation type="journal article" date="2023" name="Int. J. Mol. Sci.">
        <title>De Novo Assembly and Annotation of 11 Diverse Shrub Willow (Salix) Genomes Reveals Novel Gene Organization in Sex-Linked Regions.</title>
        <authorList>
            <person name="Hyden B."/>
            <person name="Feng K."/>
            <person name="Yates T.B."/>
            <person name="Jawdy S."/>
            <person name="Cereghino C."/>
            <person name="Smart L.B."/>
            <person name="Muchero W."/>
        </authorList>
    </citation>
    <scope>NUCLEOTIDE SEQUENCE</scope>
    <source>
        <tissue evidence="2">Shoot tip</tissue>
    </source>
</reference>
<dbReference type="PANTHER" id="PTHR36143:SF4">
    <property type="entry name" value="OS08G0177500 PROTEIN"/>
    <property type="match status" value="1"/>
</dbReference>
<evidence type="ECO:0000313" key="2">
    <source>
        <dbReference type="EMBL" id="KAJ6360967.1"/>
    </source>
</evidence>
<keyword evidence="3" id="KW-1185">Reference proteome</keyword>
<protein>
    <recommendedName>
        <fullName evidence="4">Transmembrane protein</fullName>
    </recommendedName>
</protein>
<organism evidence="2 3">
    <name type="scientific">Salix suchowensis</name>
    <dbReference type="NCBI Taxonomy" id="1278906"/>
    <lineage>
        <taxon>Eukaryota</taxon>
        <taxon>Viridiplantae</taxon>
        <taxon>Streptophyta</taxon>
        <taxon>Embryophyta</taxon>
        <taxon>Tracheophyta</taxon>
        <taxon>Spermatophyta</taxon>
        <taxon>Magnoliopsida</taxon>
        <taxon>eudicotyledons</taxon>
        <taxon>Gunneridae</taxon>
        <taxon>Pentapetalae</taxon>
        <taxon>rosids</taxon>
        <taxon>fabids</taxon>
        <taxon>Malpighiales</taxon>
        <taxon>Salicaceae</taxon>
        <taxon>Saliceae</taxon>
        <taxon>Salix</taxon>
    </lineage>
</organism>
<keyword evidence="1" id="KW-1133">Transmembrane helix</keyword>
<dbReference type="EMBL" id="JAPFFI010000015">
    <property type="protein sequence ID" value="KAJ6360967.1"/>
    <property type="molecule type" value="Genomic_DNA"/>
</dbReference>
<gene>
    <name evidence="2" type="ORF">OIU77_004903</name>
</gene>
<sequence length="88" mass="9821">MATGGSHIGSGNGNRGKPYGLILLLAFGAALLGVMVLHKLRERRIFNLLVEEKDQELISLQLLLQVPLSHAFIFYDSFMVFFQCREGL</sequence>
<keyword evidence="1" id="KW-0472">Membrane</keyword>
<keyword evidence="1" id="KW-0812">Transmembrane</keyword>
<evidence type="ECO:0008006" key="4">
    <source>
        <dbReference type="Google" id="ProtNLM"/>
    </source>
</evidence>